<dbReference type="RefSeq" id="WP_146533658.1">
    <property type="nucleotide sequence ID" value="NZ_SJPX01000002.1"/>
</dbReference>
<dbReference type="GO" id="GO:0016020">
    <property type="term" value="C:membrane"/>
    <property type="evidence" value="ECO:0007669"/>
    <property type="project" value="UniProtKB-SubCell"/>
</dbReference>
<evidence type="ECO:0000256" key="3">
    <source>
        <dbReference type="ARBA" id="ARBA00022989"/>
    </source>
</evidence>
<keyword evidence="8" id="KW-1185">Reference proteome</keyword>
<sequence length="953" mass="102948">MRLTKSLRRLKSMVSRLGGPELSGWAATGLACLMIALPAVVVWDYGGVLPWSQMMVCWAVVVITVLAFPLFFIRGRSYHRIQLAMPLLALAVVALGLFQSLPIPANISSRLAPGTHAAYRDWVPDQIRTEAGLIEARLIEAGQIEDAAAQSKTLDRLNVDDFGIDRHPTTLSQVNTLRAMIPFALSAVMMFIAVFAVRDRRALKLVLVIAAVSGTSVTLWGLLGVSSPAPPPSAGAWAVPVSAVRPSSFGPFVNRNNAGGFLNLTLAATVGLLVWTVRKSSKKSIIDPQYVLPPSNALERVAGALQSMVRDLDGPSILALFAAVVQVVGIAASQSRGALVAAAAGGVIVTLQLVRRQRAINPAMVAAVVFVLIAARWALVYLGLDGAVGERVDSIFTLSEGSQVGRLELVADGLRSAMHYLPLGSGLGTYQFATLPYQQASAGTSATLNADSMPVEWLVEGGAVIFVIIAIAIVVMFKGLAMMALHRRSHLASLTAMGWFLLTSQVVACCFDFGILLPANYLTAAVLVGAFFGMLPLKGPESSKARTVGGMKSRIESAVAEPRTVVVPLSIAFVLIAVLWTVTKTSTDQANDSFANFEIKQWFQAQRIRGERLSSLPRITSDTSAGATSDPQRQFLASLYLLANQEMATEYSGVKTVVRSEAELLDASTQIELKNDPRINVRRLMSVGGDPANFDAKSDDSAFLVAGQDPAAIRDARQSAVLAMIHCPLHPFVRVPLIKTDFVQMAERTDASNAELTTKLLNDLVRLQSGNPRVIEQAIRLAYVFPGPESMGPMVERLLELKPERFNSVWPLIRDCESETMIEAMIPETLDSIFQVAENPRVPESIRGRMWAKAGRMLADPSLGGAGGGMRQDEVAYAMSRIAIADGRTSDAIDELENAVRLSPANLQYRNHLIRLLIAEQRTDEAIKHLKRAILQQPVDASLQKMLKQVTKQ</sequence>
<reference evidence="7 8" key="1">
    <citation type="submission" date="2019-02" db="EMBL/GenBank/DDBJ databases">
        <title>Deep-cultivation of Planctomycetes and their phenomic and genomic characterization uncovers novel biology.</title>
        <authorList>
            <person name="Wiegand S."/>
            <person name="Jogler M."/>
            <person name="Boedeker C."/>
            <person name="Pinto D."/>
            <person name="Vollmers J."/>
            <person name="Rivas-Marin E."/>
            <person name="Kohn T."/>
            <person name="Peeters S.H."/>
            <person name="Heuer A."/>
            <person name="Rast P."/>
            <person name="Oberbeckmann S."/>
            <person name="Bunk B."/>
            <person name="Jeske O."/>
            <person name="Meyerdierks A."/>
            <person name="Storesund J.E."/>
            <person name="Kallscheuer N."/>
            <person name="Luecker S."/>
            <person name="Lage O.M."/>
            <person name="Pohl T."/>
            <person name="Merkel B.J."/>
            <person name="Hornburger P."/>
            <person name="Mueller R.-W."/>
            <person name="Bruemmer F."/>
            <person name="Labrenz M."/>
            <person name="Spormann A.M."/>
            <person name="Op Den Camp H."/>
            <person name="Overmann J."/>
            <person name="Amann R."/>
            <person name="Jetten M.S.M."/>
            <person name="Mascher T."/>
            <person name="Medema M.H."/>
            <person name="Devos D.P."/>
            <person name="Kaster A.-K."/>
            <person name="Ovreas L."/>
            <person name="Rohde M."/>
            <person name="Galperin M.Y."/>
            <person name="Jogler C."/>
        </authorList>
    </citation>
    <scope>NUCLEOTIDE SEQUENCE [LARGE SCALE GENOMIC DNA]</scope>
    <source>
        <strain evidence="7 8">Poly59</strain>
    </source>
</reference>
<dbReference type="SUPFAM" id="SSF48452">
    <property type="entry name" value="TPR-like"/>
    <property type="match status" value="1"/>
</dbReference>
<feature type="transmembrane region" description="Helical" evidence="5">
    <location>
        <begin position="560"/>
        <end position="582"/>
    </location>
</feature>
<protein>
    <submittedName>
        <fullName evidence="7">O-Antigen ligase</fullName>
    </submittedName>
</protein>
<dbReference type="Pfam" id="PF04932">
    <property type="entry name" value="Wzy_C"/>
    <property type="match status" value="1"/>
</dbReference>
<dbReference type="AlphaFoldDB" id="A0A5C6F2V8"/>
<dbReference type="OrthoDB" id="245671at2"/>
<keyword evidence="7" id="KW-0436">Ligase</keyword>
<keyword evidence="4 5" id="KW-0472">Membrane</keyword>
<comment type="caution">
    <text evidence="7">The sequence shown here is derived from an EMBL/GenBank/DDBJ whole genome shotgun (WGS) entry which is preliminary data.</text>
</comment>
<accession>A0A5C6F2V8</accession>
<dbReference type="InterPro" id="IPR051533">
    <property type="entry name" value="WaaL-like"/>
</dbReference>
<evidence type="ECO:0000256" key="2">
    <source>
        <dbReference type="ARBA" id="ARBA00022692"/>
    </source>
</evidence>
<feature type="transmembrane region" description="Helical" evidence="5">
    <location>
        <begin position="521"/>
        <end position="539"/>
    </location>
</feature>
<evidence type="ECO:0000259" key="6">
    <source>
        <dbReference type="Pfam" id="PF04932"/>
    </source>
</evidence>
<name>A0A5C6F2V8_9BACT</name>
<dbReference type="Proteomes" id="UP000317977">
    <property type="component" value="Unassembled WGS sequence"/>
</dbReference>
<keyword evidence="3 5" id="KW-1133">Transmembrane helix</keyword>
<comment type="subcellular location">
    <subcellularLocation>
        <location evidence="1">Membrane</location>
        <topology evidence="1">Multi-pass membrane protein</topology>
    </subcellularLocation>
</comment>
<dbReference type="Gene3D" id="1.25.40.10">
    <property type="entry name" value="Tetratricopeptide repeat domain"/>
    <property type="match status" value="1"/>
</dbReference>
<feature type="transmembrane region" description="Helical" evidence="5">
    <location>
        <begin position="21"/>
        <end position="43"/>
    </location>
</feature>
<feature type="transmembrane region" description="Helical" evidence="5">
    <location>
        <begin position="363"/>
        <end position="384"/>
    </location>
</feature>
<dbReference type="PROSITE" id="PS51257">
    <property type="entry name" value="PROKAR_LIPOPROTEIN"/>
    <property type="match status" value="1"/>
</dbReference>
<feature type="transmembrane region" description="Helical" evidence="5">
    <location>
        <begin position="49"/>
        <end position="71"/>
    </location>
</feature>
<feature type="transmembrane region" description="Helical" evidence="5">
    <location>
        <begin position="338"/>
        <end position="354"/>
    </location>
</feature>
<evidence type="ECO:0000256" key="1">
    <source>
        <dbReference type="ARBA" id="ARBA00004141"/>
    </source>
</evidence>
<evidence type="ECO:0000313" key="7">
    <source>
        <dbReference type="EMBL" id="TWU55475.1"/>
    </source>
</evidence>
<feature type="transmembrane region" description="Helical" evidence="5">
    <location>
        <begin position="258"/>
        <end position="277"/>
    </location>
</feature>
<dbReference type="InterPro" id="IPR007016">
    <property type="entry name" value="O-antigen_ligase-rel_domated"/>
</dbReference>
<feature type="transmembrane region" description="Helical" evidence="5">
    <location>
        <begin position="83"/>
        <end position="101"/>
    </location>
</feature>
<organism evidence="7 8">
    <name type="scientific">Rubripirellula reticaptiva</name>
    <dbReference type="NCBI Taxonomy" id="2528013"/>
    <lineage>
        <taxon>Bacteria</taxon>
        <taxon>Pseudomonadati</taxon>
        <taxon>Planctomycetota</taxon>
        <taxon>Planctomycetia</taxon>
        <taxon>Pirellulales</taxon>
        <taxon>Pirellulaceae</taxon>
        <taxon>Rubripirellula</taxon>
    </lineage>
</organism>
<gene>
    <name evidence="7" type="ORF">Poly59_17740</name>
</gene>
<evidence type="ECO:0000256" key="5">
    <source>
        <dbReference type="SAM" id="Phobius"/>
    </source>
</evidence>
<feature type="transmembrane region" description="Helical" evidence="5">
    <location>
        <begin position="179"/>
        <end position="198"/>
    </location>
</feature>
<feature type="transmembrane region" description="Helical" evidence="5">
    <location>
        <begin position="315"/>
        <end position="332"/>
    </location>
</feature>
<proteinExistence type="predicted"/>
<feature type="transmembrane region" description="Helical" evidence="5">
    <location>
        <begin position="205"/>
        <end position="223"/>
    </location>
</feature>
<dbReference type="EMBL" id="SJPX01000002">
    <property type="protein sequence ID" value="TWU55475.1"/>
    <property type="molecule type" value="Genomic_DNA"/>
</dbReference>
<feature type="transmembrane region" description="Helical" evidence="5">
    <location>
        <begin position="497"/>
        <end position="515"/>
    </location>
</feature>
<feature type="transmembrane region" description="Helical" evidence="5">
    <location>
        <begin position="463"/>
        <end position="485"/>
    </location>
</feature>
<dbReference type="GO" id="GO:0016874">
    <property type="term" value="F:ligase activity"/>
    <property type="evidence" value="ECO:0007669"/>
    <property type="project" value="UniProtKB-KW"/>
</dbReference>
<feature type="domain" description="O-antigen ligase-related" evidence="6">
    <location>
        <begin position="321"/>
        <end position="469"/>
    </location>
</feature>
<dbReference type="PANTHER" id="PTHR37422">
    <property type="entry name" value="TEICHURONIC ACID BIOSYNTHESIS PROTEIN TUAE"/>
    <property type="match status" value="1"/>
</dbReference>
<dbReference type="Pfam" id="PF14559">
    <property type="entry name" value="TPR_19"/>
    <property type="match status" value="1"/>
</dbReference>
<evidence type="ECO:0000256" key="4">
    <source>
        <dbReference type="ARBA" id="ARBA00023136"/>
    </source>
</evidence>
<dbReference type="PANTHER" id="PTHR37422:SF23">
    <property type="entry name" value="TEICHURONIC ACID BIOSYNTHESIS PROTEIN TUAE"/>
    <property type="match status" value="1"/>
</dbReference>
<dbReference type="InterPro" id="IPR011990">
    <property type="entry name" value="TPR-like_helical_dom_sf"/>
</dbReference>
<keyword evidence="2 5" id="KW-0812">Transmembrane</keyword>
<evidence type="ECO:0000313" key="8">
    <source>
        <dbReference type="Proteomes" id="UP000317977"/>
    </source>
</evidence>